<dbReference type="EMBL" id="FQWQ01000003">
    <property type="protein sequence ID" value="SHH58895.1"/>
    <property type="molecule type" value="Genomic_DNA"/>
</dbReference>
<dbReference type="Proteomes" id="UP000184212">
    <property type="component" value="Unassembled WGS sequence"/>
</dbReference>
<keyword evidence="1" id="KW-0812">Transmembrane</keyword>
<dbReference type="STRING" id="947013.SAMN04488109_4504"/>
<feature type="transmembrane region" description="Helical" evidence="1">
    <location>
        <begin position="85"/>
        <end position="105"/>
    </location>
</feature>
<dbReference type="Pfam" id="PF10067">
    <property type="entry name" value="DUF2306"/>
    <property type="match status" value="1"/>
</dbReference>
<gene>
    <name evidence="2" type="ORF">SAMN04488109_4504</name>
</gene>
<accession>A0A1M5U752</accession>
<name>A0A1M5U752_9BACT</name>
<proteinExistence type="predicted"/>
<protein>
    <submittedName>
        <fullName evidence="2">Predicted membrane protein</fullName>
    </submittedName>
</protein>
<feature type="transmembrane region" description="Helical" evidence="1">
    <location>
        <begin position="111"/>
        <end position="130"/>
    </location>
</feature>
<feature type="transmembrane region" description="Helical" evidence="1">
    <location>
        <begin position="176"/>
        <end position="196"/>
    </location>
</feature>
<feature type="transmembrane region" description="Helical" evidence="1">
    <location>
        <begin position="44"/>
        <end position="65"/>
    </location>
</feature>
<dbReference type="OrthoDB" id="195502at2"/>
<evidence type="ECO:0000313" key="3">
    <source>
        <dbReference type="Proteomes" id="UP000184212"/>
    </source>
</evidence>
<keyword evidence="3" id="KW-1185">Reference proteome</keyword>
<feature type="transmembrane region" description="Helical" evidence="1">
    <location>
        <begin position="150"/>
        <end position="170"/>
    </location>
</feature>
<reference evidence="2 3" key="1">
    <citation type="submission" date="2016-11" db="EMBL/GenBank/DDBJ databases">
        <authorList>
            <person name="Jaros S."/>
            <person name="Januszkiewicz K."/>
            <person name="Wedrychowicz H."/>
        </authorList>
    </citation>
    <scope>NUCLEOTIDE SEQUENCE [LARGE SCALE GENOMIC DNA]</scope>
    <source>
        <strain evidence="2 3">DSM 24574</strain>
    </source>
</reference>
<keyword evidence="1" id="KW-0472">Membrane</keyword>
<dbReference type="RefSeq" id="WP_073138441.1">
    <property type="nucleotide sequence ID" value="NZ_FQWQ01000003.1"/>
</dbReference>
<evidence type="ECO:0000256" key="1">
    <source>
        <dbReference type="SAM" id="Phobius"/>
    </source>
</evidence>
<keyword evidence="1" id="KW-1133">Transmembrane helix</keyword>
<dbReference type="AlphaFoldDB" id="A0A1M5U752"/>
<organism evidence="2 3">
    <name type="scientific">Chryseolinea serpens</name>
    <dbReference type="NCBI Taxonomy" id="947013"/>
    <lineage>
        <taxon>Bacteria</taxon>
        <taxon>Pseudomonadati</taxon>
        <taxon>Bacteroidota</taxon>
        <taxon>Cytophagia</taxon>
        <taxon>Cytophagales</taxon>
        <taxon>Fulvivirgaceae</taxon>
        <taxon>Chryseolinea</taxon>
    </lineage>
</organism>
<evidence type="ECO:0000313" key="2">
    <source>
        <dbReference type="EMBL" id="SHH58895.1"/>
    </source>
</evidence>
<dbReference type="InterPro" id="IPR018750">
    <property type="entry name" value="DUF2306_membrane"/>
</dbReference>
<sequence>MKRLLWVLAFFLTMLLAGNALTYLNFDPTYSFLRLKQAAIATGWYLPAYYAHVLVGGVILVAGLFQLHPKSNQKFKKTHRFLGYVYVMGILFFAAPGGLVMSLFIQRGPWVLTSFLLQASLWFAFTALALNRIRKKDIAGHRRWMIRSYALTFAAVTLRLYVLISSFHYSLNVPEAYATIAWLSWVPNLLIAELVIHQTIPASHRTHHPSHTHRTN</sequence>